<organism evidence="1 2">
    <name type="scientific">Glutamicibacter mysorens</name>
    <dbReference type="NCBI Taxonomy" id="257984"/>
    <lineage>
        <taxon>Bacteria</taxon>
        <taxon>Bacillati</taxon>
        <taxon>Actinomycetota</taxon>
        <taxon>Actinomycetes</taxon>
        <taxon>Micrococcales</taxon>
        <taxon>Micrococcaceae</taxon>
        <taxon>Glutamicibacter</taxon>
    </lineage>
</organism>
<dbReference type="Proteomes" id="UP000229263">
    <property type="component" value="Unassembled WGS sequence"/>
</dbReference>
<evidence type="ECO:0008006" key="3">
    <source>
        <dbReference type="Google" id="ProtNLM"/>
    </source>
</evidence>
<evidence type="ECO:0000313" key="2">
    <source>
        <dbReference type="Proteomes" id="UP000229263"/>
    </source>
</evidence>
<sequence length="380" mass="44026">MAGVESNEVPFDDLAELLSWPRLEPFLAEAEGDEQKAREYYEWNGRMASEAMVSVAQLEVVVRNAIDAQLQLHFKEKERGIPWFTMGWLNERQQNGIDVVSQRLAKEESDGTLRKTRDQIIAGQNFGFWESLLVASEQNLWDQCLHKAFPYGLGKRNQIQGSLNKIRKFRNKLAHHDSLRQSNVLTEMERIFETAGFVSPLAEKWMRQATRWEEIHSECPVKTKDVVVVAGNVAWEVYKEQPFYVCQAGRHFRDVEYLAFYENSSIRKEVPKIEWIRDDVEWTESHAHQLVDSGNRADKKLGELILWSLNEGAHYGWGYEKYKVFKLTRVGNHYSGHMSLRDDLPHATSGRGSAFTQRQRYVSKRSLVVAKTTLDLTEDN</sequence>
<gene>
    <name evidence="1" type="ORF">ATK23_0351</name>
</gene>
<dbReference type="EMBL" id="PGEY01000001">
    <property type="protein sequence ID" value="PJJ43177.1"/>
    <property type="molecule type" value="Genomic_DNA"/>
</dbReference>
<comment type="caution">
    <text evidence="1">The sequence shown here is derived from an EMBL/GenBank/DDBJ whole genome shotgun (WGS) entry which is preliminary data.</text>
</comment>
<reference evidence="1 2" key="1">
    <citation type="submission" date="2017-11" db="EMBL/GenBank/DDBJ databases">
        <title>Sequencing the genomes of 1000 actinobacteria strains.</title>
        <authorList>
            <person name="Klenk H.-P."/>
        </authorList>
    </citation>
    <scope>NUCLEOTIDE SEQUENCE [LARGE SCALE GENOMIC DNA]</scope>
    <source>
        <strain evidence="1 2">DSM 12798</strain>
    </source>
</reference>
<dbReference type="RefSeq" id="WP_066139479.1">
    <property type="nucleotide sequence ID" value="NZ_PGEY01000001.1"/>
</dbReference>
<protein>
    <recommendedName>
        <fullName evidence="3">Abi-like protein</fullName>
    </recommendedName>
</protein>
<accession>A0ABX4MV33</accession>
<keyword evidence="2" id="KW-1185">Reference proteome</keyword>
<evidence type="ECO:0000313" key="1">
    <source>
        <dbReference type="EMBL" id="PJJ43177.1"/>
    </source>
</evidence>
<proteinExistence type="predicted"/>
<name>A0ABX4MV33_9MICC</name>